<reference evidence="1" key="1">
    <citation type="submission" date="2020-03" db="EMBL/GenBank/DDBJ databases">
        <title>The deep terrestrial virosphere.</title>
        <authorList>
            <person name="Holmfeldt K."/>
            <person name="Nilsson E."/>
            <person name="Simone D."/>
            <person name="Lopez-Fernandez M."/>
            <person name="Wu X."/>
            <person name="de Brujin I."/>
            <person name="Lundin D."/>
            <person name="Andersson A."/>
            <person name="Bertilsson S."/>
            <person name="Dopson M."/>
        </authorList>
    </citation>
    <scope>NUCLEOTIDE SEQUENCE</scope>
    <source>
        <strain evidence="1">TM448A01029</strain>
        <strain evidence="2">TM448B01253</strain>
    </source>
</reference>
<dbReference type="EMBL" id="MT144091">
    <property type="protein sequence ID" value="QJA48591.1"/>
    <property type="molecule type" value="Genomic_DNA"/>
</dbReference>
<sequence length="145" mass="16963">MKHFFDLRILPANIAGNEAILNFKIDKGLITWGGIYFPAGCHGRVYVRLIFQAHQILPRNQIGWCHGDNDWWDGNLYFPVTAHPLNIRVEAYADNCIFEHTVQIGLELMPWLMVPRWEELLEMLTEFWKELGIKIPPTTPQEMKM</sequence>
<name>A0A6H1ZME3_9ZZZZ</name>
<evidence type="ECO:0000313" key="1">
    <source>
        <dbReference type="EMBL" id="QJA48591.1"/>
    </source>
</evidence>
<dbReference type="AlphaFoldDB" id="A0A6H1ZME3"/>
<evidence type="ECO:0000313" key="2">
    <source>
        <dbReference type="EMBL" id="QJH98261.1"/>
    </source>
</evidence>
<dbReference type="EMBL" id="MT144724">
    <property type="protein sequence ID" value="QJH98261.1"/>
    <property type="molecule type" value="Genomic_DNA"/>
</dbReference>
<proteinExistence type="predicted"/>
<gene>
    <name evidence="1" type="ORF">TM448A01029_0019</name>
    <name evidence="2" type="ORF">TM448B01253_0007</name>
</gene>
<organism evidence="1">
    <name type="scientific">viral metagenome</name>
    <dbReference type="NCBI Taxonomy" id="1070528"/>
    <lineage>
        <taxon>unclassified sequences</taxon>
        <taxon>metagenomes</taxon>
        <taxon>organismal metagenomes</taxon>
    </lineage>
</organism>
<accession>A0A6H1ZME3</accession>
<protein>
    <submittedName>
        <fullName evidence="1">Uncharacterized protein</fullName>
    </submittedName>
</protein>